<sequence length="66" mass="7327">MESLPHDVLAVVLRLLPPRTLAISRSVCKPWRDIVDGPNLLVTHHLPLSVHGIFVNYILLPPLSAD</sequence>
<reference evidence="2 3" key="1">
    <citation type="submission" date="2012-08" db="EMBL/GenBank/DDBJ databases">
        <title>Oryza genome evolution.</title>
        <authorList>
            <person name="Wing R.A."/>
        </authorList>
    </citation>
    <scope>NUCLEOTIDE SEQUENCE</scope>
</reference>
<protein>
    <recommendedName>
        <fullName evidence="1">F-box domain-containing protein</fullName>
    </recommendedName>
</protein>
<dbReference type="AlphaFoldDB" id="A0A0D9XR09"/>
<keyword evidence="3" id="KW-1185">Reference proteome</keyword>
<evidence type="ECO:0000313" key="2">
    <source>
        <dbReference type="EnsemblPlants" id="LPERR11G07890.1"/>
    </source>
</evidence>
<accession>A0A0D9XR09</accession>
<dbReference type="SUPFAM" id="SSF81383">
    <property type="entry name" value="F-box domain"/>
    <property type="match status" value="1"/>
</dbReference>
<dbReference type="HOGENOM" id="CLU_2834794_0_0_1"/>
<reference evidence="3" key="2">
    <citation type="submission" date="2013-12" db="EMBL/GenBank/DDBJ databases">
        <authorList>
            <person name="Yu Y."/>
            <person name="Lee S."/>
            <person name="de Baynast K."/>
            <person name="Wissotski M."/>
            <person name="Liu L."/>
            <person name="Talag J."/>
            <person name="Goicoechea J."/>
            <person name="Angelova A."/>
            <person name="Jetty R."/>
            <person name="Kudrna D."/>
            <person name="Golser W."/>
            <person name="Rivera L."/>
            <person name="Zhang J."/>
            <person name="Wing R."/>
        </authorList>
    </citation>
    <scope>NUCLEOTIDE SEQUENCE</scope>
</reference>
<dbReference type="Proteomes" id="UP000032180">
    <property type="component" value="Chromosome 11"/>
</dbReference>
<organism evidence="2 3">
    <name type="scientific">Leersia perrieri</name>
    <dbReference type="NCBI Taxonomy" id="77586"/>
    <lineage>
        <taxon>Eukaryota</taxon>
        <taxon>Viridiplantae</taxon>
        <taxon>Streptophyta</taxon>
        <taxon>Embryophyta</taxon>
        <taxon>Tracheophyta</taxon>
        <taxon>Spermatophyta</taxon>
        <taxon>Magnoliopsida</taxon>
        <taxon>Liliopsida</taxon>
        <taxon>Poales</taxon>
        <taxon>Poaceae</taxon>
        <taxon>BOP clade</taxon>
        <taxon>Oryzoideae</taxon>
        <taxon>Oryzeae</taxon>
        <taxon>Oryzinae</taxon>
        <taxon>Leersia</taxon>
    </lineage>
</organism>
<evidence type="ECO:0000313" key="3">
    <source>
        <dbReference type="Proteomes" id="UP000032180"/>
    </source>
</evidence>
<dbReference type="STRING" id="77586.A0A0D9XR09"/>
<dbReference type="Gene3D" id="1.20.1280.50">
    <property type="match status" value="1"/>
</dbReference>
<name>A0A0D9XR09_9ORYZ</name>
<dbReference type="PANTHER" id="PTHR34591">
    <property type="entry name" value="OS03G0653100 PROTEIN-RELATED"/>
    <property type="match status" value="1"/>
</dbReference>
<dbReference type="SMART" id="SM00256">
    <property type="entry name" value="FBOX"/>
    <property type="match status" value="1"/>
</dbReference>
<dbReference type="InterPro" id="IPR036047">
    <property type="entry name" value="F-box-like_dom_sf"/>
</dbReference>
<dbReference type="InterPro" id="IPR001810">
    <property type="entry name" value="F-box_dom"/>
</dbReference>
<evidence type="ECO:0000259" key="1">
    <source>
        <dbReference type="PROSITE" id="PS50181"/>
    </source>
</evidence>
<proteinExistence type="predicted"/>
<reference evidence="2" key="3">
    <citation type="submission" date="2015-04" db="UniProtKB">
        <authorList>
            <consortium name="EnsemblPlants"/>
        </authorList>
    </citation>
    <scope>IDENTIFICATION</scope>
</reference>
<feature type="domain" description="F-box" evidence="1">
    <location>
        <begin position="1"/>
        <end position="45"/>
    </location>
</feature>
<dbReference type="PROSITE" id="PS50181">
    <property type="entry name" value="FBOX"/>
    <property type="match status" value="1"/>
</dbReference>
<dbReference type="EnsemblPlants" id="LPERR11G07890.1">
    <property type="protein sequence ID" value="LPERR11G07890.1"/>
    <property type="gene ID" value="LPERR11G07890"/>
</dbReference>
<dbReference type="Pfam" id="PF00646">
    <property type="entry name" value="F-box"/>
    <property type="match status" value="1"/>
</dbReference>
<dbReference type="Gramene" id="LPERR11G07890.1">
    <property type="protein sequence ID" value="LPERR11G07890.1"/>
    <property type="gene ID" value="LPERR11G07890"/>
</dbReference>